<dbReference type="Pfam" id="PF01963">
    <property type="entry name" value="TraB_PrgY_gumN"/>
    <property type="match status" value="1"/>
</dbReference>
<dbReference type="PANTHER" id="PTHR21530">
    <property type="entry name" value="PHEROMONE SHUTDOWN PROTEIN"/>
    <property type="match status" value="1"/>
</dbReference>
<dbReference type="RefSeq" id="WP_088885376.1">
    <property type="nucleotide sequence ID" value="NZ_CP014855.1"/>
</dbReference>
<dbReference type="OrthoDB" id="185689at2157"/>
<sequence length="221" mass="24889">MNYLRYVKVIGTMHVSPLSREEVVSAIKKERPTAVAVELDPLRFHSLLSGEKADFVTSLKLGRGGLVGYLLTKFEEVLGKEFGMEPGGEMIAAVKAAREMGIPLYLIDEDIRTILAKILAAPRREKLLLLLEGFSVFLPLVGGAETLANPMDDYRWMTLEFRRRYPYLYRVLVEERNAIMARNLVSIVRNLFAVTRKPKVVAVVGLGHREGIERLLNSAFD</sequence>
<dbReference type="EMBL" id="CP014855">
    <property type="protein sequence ID" value="ASJ01037.1"/>
    <property type="molecule type" value="Genomic_DNA"/>
</dbReference>
<reference evidence="1 2" key="1">
    <citation type="submission" date="2016-03" db="EMBL/GenBank/DDBJ databases">
        <title>Complete genome sequence of Thermococcus gorgonarius.</title>
        <authorList>
            <person name="Oger P.M."/>
        </authorList>
    </citation>
    <scope>NUCLEOTIDE SEQUENCE [LARGE SCALE GENOMIC DNA]</scope>
    <source>
        <strain evidence="1 2">W-12</strain>
    </source>
</reference>
<evidence type="ECO:0000313" key="2">
    <source>
        <dbReference type="Proteomes" id="UP000250134"/>
    </source>
</evidence>
<dbReference type="InterPro" id="IPR046345">
    <property type="entry name" value="TraB_PrgY-like"/>
</dbReference>
<protein>
    <submittedName>
        <fullName evidence="1">Conjugal transfer protein TraB</fullName>
    </submittedName>
</protein>
<gene>
    <name evidence="1" type="ORF">A3K92_05855</name>
</gene>
<dbReference type="GeneID" id="33332056"/>
<accession>A0A2Z2M548</accession>
<evidence type="ECO:0000313" key="1">
    <source>
        <dbReference type="EMBL" id="ASJ01037.1"/>
    </source>
</evidence>
<dbReference type="KEGG" id="tgg:A3K92_05855"/>
<proteinExistence type="predicted"/>
<dbReference type="Proteomes" id="UP000250134">
    <property type="component" value="Chromosome"/>
</dbReference>
<name>A0A2Z2M548_THEGO</name>
<dbReference type="InterPro" id="IPR002816">
    <property type="entry name" value="TraB/PrgY/GumN_fam"/>
</dbReference>
<keyword evidence="2" id="KW-1185">Reference proteome</keyword>
<organism evidence="1 2">
    <name type="scientific">Thermococcus gorgonarius</name>
    <dbReference type="NCBI Taxonomy" id="71997"/>
    <lineage>
        <taxon>Archaea</taxon>
        <taxon>Methanobacteriati</taxon>
        <taxon>Methanobacteriota</taxon>
        <taxon>Thermococci</taxon>
        <taxon>Thermococcales</taxon>
        <taxon>Thermococcaceae</taxon>
        <taxon>Thermococcus</taxon>
    </lineage>
</organism>
<dbReference type="PANTHER" id="PTHR21530:SF7">
    <property type="entry name" value="TRAB DOMAIN-CONTAINING PROTEIN"/>
    <property type="match status" value="1"/>
</dbReference>
<dbReference type="CDD" id="cd14726">
    <property type="entry name" value="TraB_PrgY-like"/>
    <property type="match status" value="1"/>
</dbReference>
<dbReference type="AlphaFoldDB" id="A0A2Z2M548"/>